<dbReference type="CDD" id="cd17393">
    <property type="entry name" value="MFS_MosC_like"/>
    <property type="match status" value="1"/>
</dbReference>
<sequence length="390" mass="38280">MTDATSAARVPRRLMLARAAVVAVFFVSGAGLGVWAAHMPLLKGGLSLSDGDLGGVLLGMGLGAVGAMPLTGLLLHRFGAVRVTVTAALAFCLALALPPHASDGRALMVCALLLGALMGGLDVAMNAQAAAIEKAYGRPIMSSVHAFFSIGGLCGAAASGALIALDAGAALGMGLCAAALGLIAALAALRLALPGDAHAGADEGHGLRLPSRAVLGLGALALLAFLSEGAMIDWSAVFMTQATGASPALAAVGYAAFSAAMTLARLTGDRVTARLGPLRTVQLSGLIGALGLAVVILAPIPEVALLGFVVTGLGYANVVPVLFSASTRTPGLAPGTALAMVATMAYGGGLMGPPLIGFIGEGFGLRAAFLPLALAALVVAAGVSRALPRG</sequence>
<evidence type="ECO:0000256" key="4">
    <source>
        <dbReference type="ARBA" id="ARBA00023136"/>
    </source>
</evidence>
<comment type="caution">
    <text evidence="7">The sequence shown here is derived from an EMBL/GenBank/DDBJ whole genome shotgun (WGS) entry which is preliminary data.</text>
</comment>
<feature type="transmembrane region" description="Helical" evidence="5">
    <location>
        <begin position="146"/>
        <end position="165"/>
    </location>
</feature>
<dbReference type="GO" id="GO:0016020">
    <property type="term" value="C:membrane"/>
    <property type="evidence" value="ECO:0007669"/>
    <property type="project" value="UniProtKB-SubCell"/>
</dbReference>
<evidence type="ECO:0000313" key="7">
    <source>
        <dbReference type="EMBL" id="GLK77079.1"/>
    </source>
</evidence>
<dbReference type="AlphaFoldDB" id="A0A9W6N3I5"/>
<keyword evidence="2 5" id="KW-0812">Transmembrane</keyword>
<dbReference type="EMBL" id="BSFK01000010">
    <property type="protein sequence ID" value="GLK77079.1"/>
    <property type="molecule type" value="Genomic_DNA"/>
</dbReference>
<dbReference type="GO" id="GO:0022857">
    <property type="term" value="F:transmembrane transporter activity"/>
    <property type="evidence" value="ECO:0007669"/>
    <property type="project" value="InterPro"/>
</dbReference>
<feature type="transmembrane region" description="Helical" evidence="5">
    <location>
        <begin position="16"/>
        <end position="36"/>
    </location>
</feature>
<feature type="transmembrane region" description="Helical" evidence="5">
    <location>
        <begin position="280"/>
        <end position="298"/>
    </location>
</feature>
<dbReference type="Gene3D" id="1.20.1250.20">
    <property type="entry name" value="MFS general substrate transporter like domains"/>
    <property type="match status" value="2"/>
</dbReference>
<dbReference type="Pfam" id="PF07690">
    <property type="entry name" value="MFS_1"/>
    <property type="match status" value="1"/>
</dbReference>
<name>A0A9W6N3I5_9HYPH</name>
<evidence type="ECO:0000259" key="6">
    <source>
        <dbReference type="PROSITE" id="PS50850"/>
    </source>
</evidence>
<reference evidence="7" key="1">
    <citation type="journal article" date="2014" name="Int. J. Syst. Evol. Microbiol.">
        <title>Complete genome sequence of Corynebacterium casei LMG S-19264T (=DSM 44701T), isolated from a smear-ripened cheese.</title>
        <authorList>
            <consortium name="US DOE Joint Genome Institute (JGI-PGF)"/>
            <person name="Walter F."/>
            <person name="Albersmeier A."/>
            <person name="Kalinowski J."/>
            <person name="Ruckert C."/>
        </authorList>
    </citation>
    <scope>NUCLEOTIDE SEQUENCE</scope>
    <source>
        <strain evidence="7">VKM B-2555</strain>
    </source>
</reference>
<feature type="transmembrane region" description="Helical" evidence="5">
    <location>
        <begin position="56"/>
        <end position="75"/>
    </location>
</feature>
<feature type="transmembrane region" description="Helical" evidence="5">
    <location>
        <begin position="106"/>
        <end position="125"/>
    </location>
</feature>
<feature type="transmembrane region" description="Helical" evidence="5">
    <location>
        <begin position="214"/>
        <end position="236"/>
    </location>
</feature>
<evidence type="ECO:0000256" key="3">
    <source>
        <dbReference type="ARBA" id="ARBA00022989"/>
    </source>
</evidence>
<evidence type="ECO:0000256" key="2">
    <source>
        <dbReference type="ARBA" id="ARBA00022692"/>
    </source>
</evidence>
<evidence type="ECO:0000313" key="8">
    <source>
        <dbReference type="Proteomes" id="UP001143364"/>
    </source>
</evidence>
<dbReference type="InterPro" id="IPR051788">
    <property type="entry name" value="MFS_Transporter"/>
</dbReference>
<dbReference type="PANTHER" id="PTHR23514">
    <property type="entry name" value="BYPASS OF STOP CODON PROTEIN 6"/>
    <property type="match status" value="1"/>
</dbReference>
<dbReference type="Proteomes" id="UP001143364">
    <property type="component" value="Unassembled WGS sequence"/>
</dbReference>
<feature type="domain" description="Major facilitator superfamily (MFS) profile" evidence="6">
    <location>
        <begin position="17"/>
        <end position="390"/>
    </location>
</feature>
<comment type="subcellular location">
    <subcellularLocation>
        <location evidence="1">Membrane</location>
        <topology evidence="1">Multi-pass membrane protein</topology>
    </subcellularLocation>
</comment>
<dbReference type="PROSITE" id="PS50850">
    <property type="entry name" value="MFS"/>
    <property type="match status" value="1"/>
</dbReference>
<feature type="transmembrane region" description="Helical" evidence="5">
    <location>
        <begin position="337"/>
        <end position="356"/>
    </location>
</feature>
<feature type="transmembrane region" description="Helical" evidence="5">
    <location>
        <begin position="80"/>
        <end position="100"/>
    </location>
</feature>
<organism evidence="7 8">
    <name type="scientific">Methylopila jiangsuensis</name>
    <dbReference type="NCBI Taxonomy" id="586230"/>
    <lineage>
        <taxon>Bacteria</taxon>
        <taxon>Pseudomonadati</taxon>
        <taxon>Pseudomonadota</taxon>
        <taxon>Alphaproteobacteria</taxon>
        <taxon>Hyphomicrobiales</taxon>
        <taxon>Methylopilaceae</taxon>
        <taxon>Methylopila</taxon>
    </lineage>
</organism>
<dbReference type="InterPro" id="IPR020846">
    <property type="entry name" value="MFS_dom"/>
</dbReference>
<dbReference type="SUPFAM" id="SSF103473">
    <property type="entry name" value="MFS general substrate transporter"/>
    <property type="match status" value="1"/>
</dbReference>
<protein>
    <submittedName>
        <fullName evidence="7">MFS transporter</fullName>
    </submittedName>
</protein>
<dbReference type="PANTHER" id="PTHR23514:SF13">
    <property type="entry name" value="INNER MEMBRANE PROTEIN YBJJ"/>
    <property type="match status" value="1"/>
</dbReference>
<reference evidence="7" key="2">
    <citation type="submission" date="2023-01" db="EMBL/GenBank/DDBJ databases">
        <authorList>
            <person name="Sun Q."/>
            <person name="Evtushenko L."/>
        </authorList>
    </citation>
    <scope>NUCLEOTIDE SEQUENCE</scope>
    <source>
        <strain evidence="7">VKM B-2555</strain>
    </source>
</reference>
<gene>
    <name evidence="7" type="ORF">GCM10008171_23330</name>
</gene>
<accession>A0A9W6N3I5</accession>
<feature type="transmembrane region" description="Helical" evidence="5">
    <location>
        <begin position="248"/>
        <end position="268"/>
    </location>
</feature>
<keyword evidence="8" id="KW-1185">Reference proteome</keyword>
<feature type="transmembrane region" description="Helical" evidence="5">
    <location>
        <begin position="304"/>
        <end position="325"/>
    </location>
</feature>
<dbReference type="InterPro" id="IPR036259">
    <property type="entry name" value="MFS_trans_sf"/>
</dbReference>
<feature type="transmembrane region" description="Helical" evidence="5">
    <location>
        <begin position="368"/>
        <end position="387"/>
    </location>
</feature>
<dbReference type="RefSeq" id="WP_271204914.1">
    <property type="nucleotide sequence ID" value="NZ_BSFK01000010.1"/>
</dbReference>
<keyword evidence="4 5" id="KW-0472">Membrane</keyword>
<evidence type="ECO:0000256" key="5">
    <source>
        <dbReference type="SAM" id="Phobius"/>
    </source>
</evidence>
<dbReference type="InterPro" id="IPR011701">
    <property type="entry name" value="MFS"/>
</dbReference>
<feature type="transmembrane region" description="Helical" evidence="5">
    <location>
        <begin position="171"/>
        <end position="193"/>
    </location>
</feature>
<keyword evidence="3 5" id="KW-1133">Transmembrane helix</keyword>
<proteinExistence type="predicted"/>
<evidence type="ECO:0000256" key="1">
    <source>
        <dbReference type="ARBA" id="ARBA00004141"/>
    </source>
</evidence>